<sequence length="74" mass="8352">MYAEARCSPLSQEKLEELIFLIACVVVPAFVAGFVLLMVCLWLFIQRLLFQRREQAKCVAVIACLCLLLSGFVN</sequence>
<evidence type="ECO:0000313" key="2">
    <source>
        <dbReference type="Proteomes" id="UP000095287"/>
    </source>
</evidence>
<dbReference type="WBParaSite" id="L893_g17653.t1">
    <property type="protein sequence ID" value="L893_g17653.t1"/>
    <property type="gene ID" value="L893_g17653"/>
</dbReference>
<accession>A0A1I7YMN8</accession>
<feature type="transmembrane region" description="Helical" evidence="1">
    <location>
        <begin position="18"/>
        <end position="44"/>
    </location>
</feature>
<organism evidence="2 3">
    <name type="scientific">Steinernema glaseri</name>
    <dbReference type="NCBI Taxonomy" id="37863"/>
    <lineage>
        <taxon>Eukaryota</taxon>
        <taxon>Metazoa</taxon>
        <taxon>Ecdysozoa</taxon>
        <taxon>Nematoda</taxon>
        <taxon>Chromadorea</taxon>
        <taxon>Rhabditida</taxon>
        <taxon>Tylenchina</taxon>
        <taxon>Panagrolaimomorpha</taxon>
        <taxon>Strongyloidoidea</taxon>
        <taxon>Steinernematidae</taxon>
        <taxon>Steinernema</taxon>
    </lineage>
</organism>
<keyword evidence="1" id="KW-0812">Transmembrane</keyword>
<keyword evidence="2" id="KW-1185">Reference proteome</keyword>
<evidence type="ECO:0000256" key="1">
    <source>
        <dbReference type="SAM" id="Phobius"/>
    </source>
</evidence>
<keyword evidence="1" id="KW-0472">Membrane</keyword>
<dbReference type="Proteomes" id="UP000095287">
    <property type="component" value="Unplaced"/>
</dbReference>
<name>A0A1I7YMN8_9BILA</name>
<dbReference type="AlphaFoldDB" id="A0A1I7YMN8"/>
<reference evidence="3" key="1">
    <citation type="submission" date="2016-11" db="UniProtKB">
        <authorList>
            <consortium name="WormBaseParasite"/>
        </authorList>
    </citation>
    <scope>IDENTIFICATION</scope>
</reference>
<evidence type="ECO:0000313" key="3">
    <source>
        <dbReference type="WBParaSite" id="L893_g17653.t1"/>
    </source>
</evidence>
<feature type="transmembrane region" description="Helical" evidence="1">
    <location>
        <begin position="56"/>
        <end position="73"/>
    </location>
</feature>
<proteinExistence type="predicted"/>
<keyword evidence="1" id="KW-1133">Transmembrane helix</keyword>
<protein>
    <submittedName>
        <fullName evidence="3">G_PROTEIN_RECEP_F1_2 domain-containing protein</fullName>
    </submittedName>
</protein>